<dbReference type="AlphaFoldDB" id="A0A517NN73"/>
<keyword evidence="2" id="KW-0808">Transferase</keyword>
<dbReference type="PANTHER" id="PTHR43591:SF110">
    <property type="entry name" value="RHODANESE DOMAIN-CONTAINING PROTEIN"/>
    <property type="match status" value="1"/>
</dbReference>
<protein>
    <submittedName>
        <fullName evidence="2">Demethylmenaquinone methyltransferase</fullName>
        <ecNumber evidence="2">2.1.1.163</ecNumber>
    </submittedName>
</protein>
<evidence type="ECO:0000313" key="3">
    <source>
        <dbReference type="Proteomes" id="UP000319817"/>
    </source>
</evidence>
<organism evidence="2 3">
    <name type="scientific">Stieleria marina</name>
    <dbReference type="NCBI Taxonomy" id="1930275"/>
    <lineage>
        <taxon>Bacteria</taxon>
        <taxon>Pseudomonadati</taxon>
        <taxon>Planctomycetota</taxon>
        <taxon>Planctomycetia</taxon>
        <taxon>Pirellulales</taxon>
        <taxon>Pirellulaceae</taxon>
        <taxon>Stieleria</taxon>
    </lineage>
</organism>
<keyword evidence="3" id="KW-1185">Reference proteome</keyword>
<name>A0A517NN73_9BACT</name>
<feature type="domain" description="Methyltransferase type 11" evidence="1">
    <location>
        <begin position="47"/>
        <end position="136"/>
    </location>
</feature>
<evidence type="ECO:0000313" key="2">
    <source>
        <dbReference type="EMBL" id="QDT08576.1"/>
    </source>
</evidence>
<dbReference type="EMBL" id="CP036526">
    <property type="protein sequence ID" value="QDT08576.1"/>
    <property type="molecule type" value="Genomic_DNA"/>
</dbReference>
<reference evidence="2 3" key="1">
    <citation type="submission" date="2019-02" db="EMBL/GenBank/DDBJ databases">
        <title>Deep-cultivation of Planctomycetes and their phenomic and genomic characterization uncovers novel biology.</title>
        <authorList>
            <person name="Wiegand S."/>
            <person name="Jogler M."/>
            <person name="Boedeker C."/>
            <person name="Pinto D."/>
            <person name="Vollmers J."/>
            <person name="Rivas-Marin E."/>
            <person name="Kohn T."/>
            <person name="Peeters S.H."/>
            <person name="Heuer A."/>
            <person name="Rast P."/>
            <person name="Oberbeckmann S."/>
            <person name="Bunk B."/>
            <person name="Jeske O."/>
            <person name="Meyerdierks A."/>
            <person name="Storesund J.E."/>
            <person name="Kallscheuer N."/>
            <person name="Luecker S."/>
            <person name="Lage O.M."/>
            <person name="Pohl T."/>
            <person name="Merkel B.J."/>
            <person name="Hornburger P."/>
            <person name="Mueller R.-W."/>
            <person name="Bruemmer F."/>
            <person name="Labrenz M."/>
            <person name="Spormann A.M."/>
            <person name="Op den Camp H."/>
            <person name="Overmann J."/>
            <person name="Amann R."/>
            <person name="Jetten M.S.M."/>
            <person name="Mascher T."/>
            <person name="Medema M.H."/>
            <person name="Devos D.P."/>
            <person name="Kaster A.-K."/>
            <person name="Ovreas L."/>
            <person name="Rohde M."/>
            <person name="Galperin M.Y."/>
            <person name="Jogler C."/>
        </authorList>
    </citation>
    <scope>NUCLEOTIDE SEQUENCE [LARGE SCALE GENOMIC DNA]</scope>
    <source>
        <strain evidence="2 3">K23_9</strain>
    </source>
</reference>
<dbReference type="InterPro" id="IPR013216">
    <property type="entry name" value="Methyltransf_11"/>
</dbReference>
<evidence type="ECO:0000259" key="1">
    <source>
        <dbReference type="Pfam" id="PF08241"/>
    </source>
</evidence>
<dbReference type="Pfam" id="PF08241">
    <property type="entry name" value="Methyltransf_11"/>
    <property type="match status" value="1"/>
</dbReference>
<dbReference type="Gene3D" id="3.40.50.150">
    <property type="entry name" value="Vaccinia Virus protein VP39"/>
    <property type="match status" value="1"/>
</dbReference>
<dbReference type="EC" id="2.1.1.163" evidence="2"/>
<dbReference type="SUPFAM" id="SSF53335">
    <property type="entry name" value="S-adenosyl-L-methionine-dependent methyltransferases"/>
    <property type="match status" value="1"/>
</dbReference>
<accession>A0A517NN73</accession>
<dbReference type="GO" id="GO:0032259">
    <property type="term" value="P:methylation"/>
    <property type="evidence" value="ECO:0007669"/>
    <property type="project" value="UniProtKB-KW"/>
</dbReference>
<dbReference type="Proteomes" id="UP000319817">
    <property type="component" value="Chromosome"/>
</dbReference>
<dbReference type="GO" id="GO:0043770">
    <property type="term" value="F:demethylmenaquinone methyltransferase activity"/>
    <property type="evidence" value="ECO:0007669"/>
    <property type="project" value="UniProtKB-EC"/>
</dbReference>
<dbReference type="InterPro" id="IPR029063">
    <property type="entry name" value="SAM-dependent_MTases_sf"/>
</dbReference>
<gene>
    <name evidence="2" type="primary">ubiE_1</name>
    <name evidence="2" type="ORF">K239x_05160</name>
</gene>
<dbReference type="CDD" id="cd02440">
    <property type="entry name" value="AdoMet_MTases"/>
    <property type="match status" value="1"/>
</dbReference>
<keyword evidence="2" id="KW-0489">Methyltransferase</keyword>
<proteinExistence type="predicted"/>
<dbReference type="PANTHER" id="PTHR43591">
    <property type="entry name" value="METHYLTRANSFERASE"/>
    <property type="match status" value="1"/>
</dbReference>
<dbReference type="GO" id="GO:0008757">
    <property type="term" value="F:S-adenosylmethionine-dependent methyltransferase activity"/>
    <property type="evidence" value="ECO:0007669"/>
    <property type="project" value="InterPro"/>
</dbReference>
<sequence length="231" mass="25903">MCCDPEWEAAYKRFETPEEEITKFTRRLKRFGFDSLPKDALVNEIFCGRGGGLVALERMGFTNLQGTDLSDTLLEEYQGDATLHLADCLSMPFDSNSFDIVIVQGGLHHLPRIPEDLDTCISEVKRILKPTGAFYVVEPWRTPFLTFAHAVTDQPLVRKLYAKGDALAIMTARERVTYEQWLNHPKEVLAVFDKHFVAKQSQASWGKLAYVGTPLLDASADVVSSARVGSM</sequence>